<evidence type="ECO:0000313" key="14">
    <source>
        <dbReference type="EMBL" id="TDC50909.1"/>
    </source>
</evidence>
<dbReference type="Proteomes" id="UP000295621">
    <property type="component" value="Unassembled WGS sequence"/>
</dbReference>
<keyword evidence="3" id="KW-1003">Cell membrane</keyword>
<comment type="caution">
    <text evidence="14">The sequence shown here is derived from an EMBL/GenBank/DDBJ whole genome shotgun (WGS) entry which is preliminary data.</text>
</comment>
<proteinExistence type="inferred from homology"/>
<keyword evidence="7" id="KW-0249">Electron transport</keyword>
<evidence type="ECO:0000256" key="11">
    <source>
        <dbReference type="ARBA" id="ARBA00037975"/>
    </source>
</evidence>
<dbReference type="GO" id="GO:0046872">
    <property type="term" value="F:metal ion binding"/>
    <property type="evidence" value="ECO:0007669"/>
    <property type="project" value="UniProtKB-KW"/>
</dbReference>
<dbReference type="Gene3D" id="1.20.950.20">
    <property type="entry name" value="Transmembrane di-heme cytochromes, Chain C"/>
    <property type="match status" value="1"/>
</dbReference>
<dbReference type="GO" id="GO:0022904">
    <property type="term" value="P:respiratory electron transport chain"/>
    <property type="evidence" value="ECO:0007669"/>
    <property type="project" value="InterPro"/>
</dbReference>
<evidence type="ECO:0000256" key="10">
    <source>
        <dbReference type="ARBA" id="ARBA00023136"/>
    </source>
</evidence>
<feature type="transmembrane region" description="Helical" evidence="12">
    <location>
        <begin position="146"/>
        <end position="168"/>
    </location>
</feature>
<dbReference type="InterPro" id="IPR011577">
    <property type="entry name" value="Cyt_b561_bac/Ni-Hgenase"/>
</dbReference>
<feature type="transmembrane region" description="Helical" evidence="12">
    <location>
        <begin position="102"/>
        <end position="120"/>
    </location>
</feature>
<comment type="similarity">
    <text evidence="11">Belongs to the cytochrome b561 family.</text>
</comment>
<keyword evidence="2" id="KW-0813">Transport</keyword>
<protein>
    <recommendedName>
        <fullName evidence="13">Cytochrome b561 bacterial/Ni-hydrogenase domain-containing protein</fullName>
    </recommendedName>
</protein>
<dbReference type="RefSeq" id="WP_131983158.1">
    <property type="nucleotide sequence ID" value="NZ_SMKL01000026.1"/>
</dbReference>
<evidence type="ECO:0000259" key="13">
    <source>
        <dbReference type="Pfam" id="PF01292"/>
    </source>
</evidence>
<evidence type="ECO:0000256" key="5">
    <source>
        <dbReference type="ARBA" id="ARBA00022692"/>
    </source>
</evidence>
<evidence type="ECO:0000256" key="2">
    <source>
        <dbReference type="ARBA" id="ARBA00022448"/>
    </source>
</evidence>
<feature type="transmembrane region" description="Helical" evidence="12">
    <location>
        <begin position="55"/>
        <end position="75"/>
    </location>
</feature>
<gene>
    <name evidence="14" type="ORF">E1212_13265</name>
</gene>
<accession>A0A4R4RP44</accession>
<dbReference type="GO" id="GO:0009055">
    <property type="term" value="F:electron transfer activity"/>
    <property type="evidence" value="ECO:0007669"/>
    <property type="project" value="InterPro"/>
</dbReference>
<evidence type="ECO:0000256" key="1">
    <source>
        <dbReference type="ARBA" id="ARBA00004651"/>
    </source>
</evidence>
<evidence type="ECO:0000256" key="8">
    <source>
        <dbReference type="ARBA" id="ARBA00022989"/>
    </source>
</evidence>
<feature type="transmembrane region" description="Helical" evidence="12">
    <location>
        <begin position="12"/>
        <end position="35"/>
    </location>
</feature>
<evidence type="ECO:0000256" key="6">
    <source>
        <dbReference type="ARBA" id="ARBA00022723"/>
    </source>
</evidence>
<dbReference type="PANTHER" id="PTHR30529">
    <property type="entry name" value="CYTOCHROME B561"/>
    <property type="match status" value="1"/>
</dbReference>
<keyword evidence="6" id="KW-0479">Metal-binding</keyword>
<evidence type="ECO:0000256" key="4">
    <source>
        <dbReference type="ARBA" id="ARBA00022617"/>
    </source>
</evidence>
<dbReference type="OrthoDB" id="7280471at2"/>
<dbReference type="GO" id="GO:0020037">
    <property type="term" value="F:heme binding"/>
    <property type="evidence" value="ECO:0007669"/>
    <property type="project" value="TreeGrafter"/>
</dbReference>
<keyword evidence="5 12" id="KW-0812">Transmembrane</keyword>
<feature type="domain" description="Cytochrome b561 bacterial/Ni-hydrogenase" evidence="13">
    <location>
        <begin position="10"/>
        <end position="176"/>
    </location>
</feature>
<dbReference type="Pfam" id="PF01292">
    <property type="entry name" value="Ni_hydr_CYTB"/>
    <property type="match status" value="1"/>
</dbReference>
<keyword evidence="9" id="KW-0408">Iron</keyword>
<name>A0A4R4RP44_9ACTN</name>
<dbReference type="EMBL" id="SMKL01000026">
    <property type="protein sequence ID" value="TDC50909.1"/>
    <property type="molecule type" value="Genomic_DNA"/>
</dbReference>
<evidence type="ECO:0000256" key="12">
    <source>
        <dbReference type="SAM" id="Phobius"/>
    </source>
</evidence>
<reference evidence="14 15" key="1">
    <citation type="submission" date="2019-02" db="EMBL/GenBank/DDBJ databases">
        <title>Draft genome sequences of novel Actinobacteria.</title>
        <authorList>
            <person name="Sahin N."/>
            <person name="Ay H."/>
            <person name="Saygin H."/>
        </authorList>
    </citation>
    <scope>NUCLEOTIDE SEQUENCE [LARGE SCALE GENOMIC DNA]</scope>
    <source>
        <strain evidence="14 15">KC603</strain>
    </source>
</reference>
<dbReference type="InterPro" id="IPR016174">
    <property type="entry name" value="Di-haem_cyt_TM"/>
</dbReference>
<keyword evidence="4" id="KW-0349">Heme</keyword>
<dbReference type="InterPro" id="IPR052168">
    <property type="entry name" value="Cytochrome_b561_oxidase"/>
</dbReference>
<evidence type="ECO:0000313" key="15">
    <source>
        <dbReference type="Proteomes" id="UP000295621"/>
    </source>
</evidence>
<sequence length="177" mass="19272">MPLRNGPAGYGLVTKTLHWLTVAALAVQFAVGYAIDTVSAWVAGTDDSDSDEAAVFVHGWLGGAIVVLTLLRLAWRTGTPLPPWSSRLTDADRRVEAWVERVMYAALFVVPASGFALLYLSGEERDVAEDHEWQAPYEVVPDDVALAVHIGGHLVLYAALALHVGLALRRRTLTRML</sequence>
<keyword evidence="10 12" id="KW-0472">Membrane</keyword>
<dbReference type="PANTHER" id="PTHR30529:SF1">
    <property type="entry name" value="CYTOCHROME B561 HOMOLOG 2"/>
    <property type="match status" value="1"/>
</dbReference>
<organism evidence="14 15">
    <name type="scientific">Jiangella ureilytica</name>
    <dbReference type="NCBI Taxonomy" id="2530374"/>
    <lineage>
        <taxon>Bacteria</taxon>
        <taxon>Bacillati</taxon>
        <taxon>Actinomycetota</taxon>
        <taxon>Actinomycetes</taxon>
        <taxon>Jiangellales</taxon>
        <taxon>Jiangellaceae</taxon>
        <taxon>Jiangella</taxon>
    </lineage>
</organism>
<keyword evidence="15" id="KW-1185">Reference proteome</keyword>
<comment type="subcellular location">
    <subcellularLocation>
        <location evidence="1">Cell membrane</location>
        <topology evidence="1">Multi-pass membrane protein</topology>
    </subcellularLocation>
</comment>
<dbReference type="SUPFAM" id="SSF81342">
    <property type="entry name" value="Transmembrane di-heme cytochromes"/>
    <property type="match status" value="1"/>
</dbReference>
<evidence type="ECO:0000256" key="7">
    <source>
        <dbReference type="ARBA" id="ARBA00022982"/>
    </source>
</evidence>
<dbReference type="GO" id="GO:0005886">
    <property type="term" value="C:plasma membrane"/>
    <property type="evidence" value="ECO:0007669"/>
    <property type="project" value="UniProtKB-SubCell"/>
</dbReference>
<evidence type="ECO:0000256" key="9">
    <source>
        <dbReference type="ARBA" id="ARBA00023004"/>
    </source>
</evidence>
<evidence type="ECO:0000256" key="3">
    <source>
        <dbReference type="ARBA" id="ARBA00022475"/>
    </source>
</evidence>
<dbReference type="AlphaFoldDB" id="A0A4R4RP44"/>
<keyword evidence="8 12" id="KW-1133">Transmembrane helix</keyword>